<dbReference type="EMBL" id="AM902716">
    <property type="protein sequence ID" value="CAP41866.1"/>
    <property type="molecule type" value="Genomic_DNA"/>
</dbReference>
<dbReference type="Proteomes" id="UP000001225">
    <property type="component" value="Chromosome"/>
</dbReference>
<feature type="transmembrane region" description="Helical" evidence="7">
    <location>
        <begin position="336"/>
        <end position="355"/>
    </location>
</feature>
<evidence type="ECO:0000256" key="7">
    <source>
        <dbReference type="SAM" id="Phobius"/>
    </source>
</evidence>
<keyword evidence="5 7" id="KW-1133">Transmembrane helix</keyword>
<keyword evidence="3" id="KW-1003">Cell membrane</keyword>
<feature type="transmembrane region" description="Helical" evidence="7">
    <location>
        <begin position="198"/>
        <end position="230"/>
    </location>
</feature>
<feature type="transmembrane region" description="Helical" evidence="7">
    <location>
        <begin position="124"/>
        <end position="149"/>
    </location>
</feature>
<accession>A9IG73</accession>
<comment type="subcellular location">
    <subcellularLocation>
        <location evidence="1">Cell membrane</location>
        <topology evidence="1">Multi-pass membrane protein</topology>
    </subcellularLocation>
</comment>
<organism evidence="8 9">
    <name type="scientific">Bordetella petrii (strain ATCC BAA-461 / DSM 12804 / CCUG 43448 / CIP 107267 / Se-1111R)</name>
    <dbReference type="NCBI Taxonomy" id="340100"/>
    <lineage>
        <taxon>Bacteria</taxon>
        <taxon>Pseudomonadati</taxon>
        <taxon>Pseudomonadota</taxon>
        <taxon>Betaproteobacteria</taxon>
        <taxon>Burkholderiales</taxon>
        <taxon>Alcaligenaceae</taxon>
        <taxon>Bordetella</taxon>
    </lineage>
</organism>
<keyword evidence="9" id="KW-1185">Reference proteome</keyword>
<evidence type="ECO:0000256" key="3">
    <source>
        <dbReference type="ARBA" id="ARBA00022475"/>
    </source>
</evidence>
<dbReference type="eggNOG" id="COG2244">
    <property type="taxonomic scope" value="Bacteria"/>
</dbReference>
<feature type="transmembrane region" description="Helical" evidence="7">
    <location>
        <begin position="375"/>
        <end position="396"/>
    </location>
</feature>
<protein>
    <recommendedName>
        <fullName evidence="10">Polysaccharide biosynthesis protein</fullName>
    </recommendedName>
</protein>
<dbReference type="KEGG" id="bpt:Bpet1527"/>
<feature type="transmembrane region" description="Helical" evidence="7">
    <location>
        <begin position="55"/>
        <end position="77"/>
    </location>
</feature>
<dbReference type="InterPro" id="IPR050833">
    <property type="entry name" value="Poly_Biosynth_Transport"/>
</dbReference>
<dbReference type="Pfam" id="PF13440">
    <property type="entry name" value="Polysacc_synt_3"/>
    <property type="match status" value="1"/>
</dbReference>
<feature type="transmembrane region" description="Helical" evidence="7">
    <location>
        <begin position="403"/>
        <end position="423"/>
    </location>
</feature>
<keyword evidence="4 7" id="KW-0812">Transmembrane</keyword>
<evidence type="ECO:0000256" key="2">
    <source>
        <dbReference type="ARBA" id="ARBA00007430"/>
    </source>
</evidence>
<evidence type="ECO:0000256" key="1">
    <source>
        <dbReference type="ARBA" id="ARBA00004651"/>
    </source>
</evidence>
<reference evidence="8 9" key="1">
    <citation type="journal article" date="2008" name="BMC Genomics">
        <title>The missing link: Bordetella petrii is endowed with both the metabolic versatility of environmental bacteria and virulence traits of pathogenic Bordetellae.</title>
        <authorList>
            <person name="Gross R."/>
            <person name="Guzman C.A."/>
            <person name="Sebaihia M."/>
            <person name="Martins Dos Santos V.A."/>
            <person name="Pieper D.H."/>
            <person name="Koebnik R."/>
            <person name="Lechner M."/>
            <person name="Bartels D."/>
            <person name="Buhrmester J."/>
            <person name="Choudhuri J.V."/>
            <person name="Ebensen T."/>
            <person name="Gaigalat L."/>
            <person name="Herrmann S."/>
            <person name="Khachane A.N."/>
            <person name="Larisch C."/>
            <person name="Link S."/>
            <person name="Linke B."/>
            <person name="Meyer F."/>
            <person name="Mormann S."/>
            <person name="Nakunst D."/>
            <person name="Rueckert C."/>
            <person name="Schneiker-Bekel S."/>
            <person name="Schulze K."/>
            <person name="Vorhoelter F.J."/>
            <person name="Yevsa T."/>
            <person name="Engle J.T."/>
            <person name="Goldman W.E."/>
            <person name="Puehler A."/>
            <person name="Goebel U.B."/>
            <person name="Goesmann A."/>
            <person name="Bloecker H."/>
            <person name="Kaiser O."/>
            <person name="Martinez-Arias R."/>
        </authorList>
    </citation>
    <scope>NUCLEOTIDE SEQUENCE [LARGE SCALE GENOMIC DNA]</scope>
    <source>
        <strain evidence="9">ATCC BAA-461 / DSM 12804 / CCUG 43448 / CIP 107267 / Se-1111R</strain>
    </source>
</reference>
<dbReference type="STRING" id="94624.Bpet1527"/>
<evidence type="ECO:0000313" key="9">
    <source>
        <dbReference type="Proteomes" id="UP000001225"/>
    </source>
</evidence>
<keyword evidence="6 7" id="KW-0472">Membrane</keyword>
<feature type="transmembrane region" description="Helical" evidence="7">
    <location>
        <begin position="429"/>
        <end position="454"/>
    </location>
</feature>
<dbReference type="PANTHER" id="PTHR30250:SF10">
    <property type="entry name" value="LIPOPOLYSACCHARIDE BIOSYNTHESIS PROTEIN WZXC"/>
    <property type="match status" value="1"/>
</dbReference>
<evidence type="ECO:0000313" key="8">
    <source>
        <dbReference type="EMBL" id="CAP41866.1"/>
    </source>
</evidence>
<sequence>MHTASQALAIERQASAQPSLAERVSRPKTRAILGLMRLNFLSVARRPDQPMTPGLLRATLTLLTGSVLAHALPLLLGPMLTRLYAPADFGQYTLLWAVATNLAVVACARYEFALPLEKSPLGAALLMALCARLLLAVTAASALLALALFRWQDLALAWLLPAGVLAIGATQWLTLWATRAQRFGLLSAARLVQQGGGALLQVLLGLLKAGPAGLLLGPIAAGLGAAWLLARPAPQGGWLRIWRQPLPRLKAMAVHHRDFPLYNTPHAFIGALQDTLTLLLIAAWAGDAAAGFWALALRYLKAPATLLGGALSQALYPQLAHARSADHARSLVRRSMLALALLAMPLAAMLLLWGPELFAWAFGAQWKDTGTLARGLALYIGLHFVASPLSVVTLAWRAQPWALRLALIGQVVFFAGLMAGLHWGGLAGAAWGVSAAMAAYFLYYFQALAFWSAIPHESLA</sequence>
<evidence type="ECO:0000256" key="4">
    <source>
        <dbReference type="ARBA" id="ARBA00022692"/>
    </source>
</evidence>
<name>A9IG73_BORPD</name>
<feature type="transmembrane region" description="Helical" evidence="7">
    <location>
        <begin position="89"/>
        <end position="112"/>
    </location>
</feature>
<evidence type="ECO:0000256" key="6">
    <source>
        <dbReference type="ARBA" id="ARBA00023136"/>
    </source>
</evidence>
<feature type="transmembrane region" description="Helical" evidence="7">
    <location>
        <begin position="276"/>
        <end position="297"/>
    </location>
</feature>
<proteinExistence type="inferred from homology"/>
<feature type="transmembrane region" description="Helical" evidence="7">
    <location>
        <begin position="155"/>
        <end position="177"/>
    </location>
</feature>
<dbReference type="AlphaFoldDB" id="A9IG73"/>
<dbReference type="GO" id="GO:0005886">
    <property type="term" value="C:plasma membrane"/>
    <property type="evidence" value="ECO:0007669"/>
    <property type="project" value="UniProtKB-SubCell"/>
</dbReference>
<comment type="similarity">
    <text evidence="2">Belongs to the polysaccharide synthase family.</text>
</comment>
<gene>
    <name evidence="8" type="ordered locus">Bpet1527</name>
</gene>
<dbReference type="PANTHER" id="PTHR30250">
    <property type="entry name" value="PST FAMILY PREDICTED COLANIC ACID TRANSPORTER"/>
    <property type="match status" value="1"/>
</dbReference>
<evidence type="ECO:0008006" key="10">
    <source>
        <dbReference type="Google" id="ProtNLM"/>
    </source>
</evidence>
<evidence type="ECO:0000256" key="5">
    <source>
        <dbReference type="ARBA" id="ARBA00022989"/>
    </source>
</evidence>